<dbReference type="PROSITE" id="PS50012">
    <property type="entry name" value="RCC1_3"/>
    <property type="match status" value="6"/>
</dbReference>
<keyword evidence="5" id="KW-0963">Cytoplasm</keyword>
<comment type="subcellular location">
    <subcellularLocation>
        <location evidence="2">Cytoplasm</location>
    </subcellularLocation>
</comment>
<dbReference type="GO" id="GO:0046872">
    <property type="term" value="F:metal ion binding"/>
    <property type="evidence" value="ECO:0007669"/>
    <property type="project" value="UniProtKB-KW"/>
</dbReference>
<dbReference type="Proteomes" id="UP001208570">
    <property type="component" value="Unassembled WGS sequence"/>
</dbReference>
<dbReference type="GO" id="GO:0005524">
    <property type="term" value="F:ATP binding"/>
    <property type="evidence" value="ECO:0007669"/>
    <property type="project" value="UniProtKB-KW"/>
</dbReference>
<evidence type="ECO:0000256" key="5">
    <source>
        <dbReference type="ARBA" id="ARBA00022490"/>
    </source>
</evidence>
<evidence type="ECO:0000256" key="8">
    <source>
        <dbReference type="ARBA" id="ARBA00022679"/>
    </source>
</evidence>
<dbReference type="InterPro" id="IPR000408">
    <property type="entry name" value="Reg_chr_condens"/>
</dbReference>
<evidence type="ECO:0000256" key="13">
    <source>
        <dbReference type="ARBA" id="ARBA00022840"/>
    </source>
</evidence>
<evidence type="ECO:0000256" key="2">
    <source>
        <dbReference type="ARBA" id="ARBA00004496"/>
    </source>
</evidence>
<dbReference type="PANTHER" id="PTHR44535:SF1">
    <property type="entry name" value="SERINE_THREONINE-PROTEIN KINASE NEK9"/>
    <property type="match status" value="1"/>
</dbReference>
<keyword evidence="14" id="KW-0460">Magnesium</keyword>
<gene>
    <name evidence="17" type="ORF">LSH36_126g08021</name>
</gene>
<feature type="domain" description="RCC1-like" evidence="16">
    <location>
        <begin position="105"/>
        <end position="423"/>
    </location>
</feature>
<dbReference type="Pfam" id="PF25390">
    <property type="entry name" value="WD40_RLD"/>
    <property type="match status" value="1"/>
</dbReference>
<evidence type="ECO:0000256" key="10">
    <source>
        <dbReference type="ARBA" id="ARBA00022737"/>
    </source>
</evidence>
<dbReference type="Gene3D" id="2.130.10.30">
    <property type="entry name" value="Regulator of chromosome condensation 1/beta-lactamase-inhibitor protein II"/>
    <property type="match status" value="2"/>
</dbReference>
<evidence type="ECO:0000256" key="4">
    <source>
        <dbReference type="ARBA" id="ARBA00012513"/>
    </source>
</evidence>
<evidence type="ECO:0000256" key="15">
    <source>
        <dbReference type="PROSITE-ProRule" id="PRU00235"/>
    </source>
</evidence>
<evidence type="ECO:0000256" key="9">
    <source>
        <dbReference type="ARBA" id="ARBA00022723"/>
    </source>
</evidence>
<dbReference type="Gene3D" id="1.10.510.10">
    <property type="entry name" value="Transferase(Phosphotransferase) domain 1"/>
    <property type="match status" value="1"/>
</dbReference>
<proteinExistence type="inferred from homology"/>
<comment type="similarity">
    <text evidence="3">Belongs to the protein kinase superfamily. NEK Ser/Thr protein kinase family. NIMA subfamily.</text>
</comment>
<evidence type="ECO:0000256" key="12">
    <source>
        <dbReference type="ARBA" id="ARBA00022777"/>
    </source>
</evidence>
<evidence type="ECO:0000256" key="3">
    <source>
        <dbReference type="ARBA" id="ARBA00010886"/>
    </source>
</evidence>
<name>A0AAD9NB90_9ANNE</name>
<feature type="repeat" description="RCC1" evidence="15">
    <location>
        <begin position="376"/>
        <end position="434"/>
    </location>
</feature>
<feature type="repeat" description="RCC1" evidence="15">
    <location>
        <begin position="205"/>
        <end position="256"/>
    </location>
</feature>
<dbReference type="EC" id="2.7.11.1" evidence="4"/>
<feature type="repeat" description="RCC1" evidence="15">
    <location>
        <begin position="257"/>
        <end position="322"/>
    </location>
</feature>
<keyword evidence="12" id="KW-0418">Kinase</keyword>
<evidence type="ECO:0000313" key="18">
    <source>
        <dbReference type="Proteomes" id="UP001208570"/>
    </source>
</evidence>
<keyword evidence="9" id="KW-0479">Metal-binding</keyword>
<evidence type="ECO:0000256" key="11">
    <source>
        <dbReference type="ARBA" id="ARBA00022741"/>
    </source>
</evidence>
<keyword evidence="13" id="KW-0067">ATP-binding</keyword>
<feature type="repeat" description="RCC1" evidence="15">
    <location>
        <begin position="323"/>
        <end position="375"/>
    </location>
</feature>
<dbReference type="SUPFAM" id="SSF50985">
    <property type="entry name" value="RCC1/BLIP-II"/>
    <property type="match status" value="1"/>
</dbReference>
<reference evidence="17" key="1">
    <citation type="journal article" date="2023" name="Mol. Biol. Evol.">
        <title>Third-Generation Sequencing Reveals the Adaptive Role of the Epigenome in Three Deep-Sea Polychaetes.</title>
        <authorList>
            <person name="Perez M."/>
            <person name="Aroh O."/>
            <person name="Sun Y."/>
            <person name="Lan Y."/>
            <person name="Juniper S.K."/>
            <person name="Young C.R."/>
            <person name="Angers B."/>
            <person name="Qian P.Y."/>
        </authorList>
    </citation>
    <scope>NUCLEOTIDE SEQUENCE</scope>
    <source>
        <strain evidence="17">P08H-3</strain>
    </source>
</reference>
<evidence type="ECO:0000259" key="16">
    <source>
        <dbReference type="Pfam" id="PF25390"/>
    </source>
</evidence>
<comment type="caution">
    <text evidence="17">The sequence shown here is derived from an EMBL/GenBank/DDBJ whole genome shotgun (WGS) entry which is preliminary data.</text>
</comment>
<dbReference type="GO" id="GO:0005737">
    <property type="term" value="C:cytoplasm"/>
    <property type="evidence" value="ECO:0007669"/>
    <property type="project" value="UniProtKB-SubCell"/>
</dbReference>
<keyword evidence="7" id="KW-0597">Phosphoprotein</keyword>
<comment type="cofactor">
    <cofactor evidence="1">
        <name>Mg(2+)</name>
        <dbReference type="ChEBI" id="CHEBI:18420"/>
    </cofactor>
</comment>
<sequence>MYLFPYQNPLRLAHDIVQSEVKNKISTTYTDDVRSLVNSMLNKEANLRPTADHILQSSLISAKSSEFDQKIWELNSGTRRAKISSSASADVLPVVTSKSSENPQGRQIVGQLGHGDAASYKAPKKVAALEGKLIKQVSCGEDFTMCVSDDGILFGFGSDYFGCLGCENKHGDEVLTPVVVDYFISCPIEQVSCGDTHIMILTQAGDVYSWGSGEYGKLGLGSEDDYATPQKVHTRGRHGIHSVCAGSEGSFLIKRNGRVLACGSNEFNRLGFNSSAKGLKRTEELSYDIPCKYVFTTVKPLSKYNIVAMATGKTHTAAVDCFGHLILFGCNRYGQLGLGDCRPHNGVHRISGSLTGKIVTKVACGDGFTVAATEDNQIYSWGLAENGRIGTTLHESHKTDGKCVSTLPRPIFGSLHAVSDVACQHWNTILVAEKLLAQKTIRSTSVLSASSKDADPCSSTTDEEPFEFHADFLEDSSYCNKELADSEFIPVSQENSEKQTDDDSLQELVYHQAETIRTQETTITHLEDKVSQLTAS</sequence>
<feature type="repeat" description="RCC1" evidence="15">
    <location>
        <begin position="151"/>
        <end position="204"/>
    </location>
</feature>
<keyword evidence="18" id="KW-1185">Reference proteome</keyword>
<evidence type="ECO:0000256" key="6">
    <source>
        <dbReference type="ARBA" id="ARBA00022527"/>
    </source>
</evidence>
<keyword evidence="8" id="KW-0808">Transferase</keyword>
<dbReference type="PANTHER" id="PTHR44535">
    <property type="entry name" value="PROTEIN CBG16200"/>
    <property type="match status" value="1"/>
</dbReference>
<dbReference type="PRINTS" id="PR00633">
    <property type="entry name" value="RCCNDNSATION"/>
</dbReference>
<dbReference type="InterPro" id="IPR009091">
    <property type="entry name" value="RCC1/BLIP-II"/>
</dbReference>
<keyword evidence="11" id="KW-0547">Nucleotide-binding</keyword>
<keyword evidence="10" id="KW-0677">Repeat</keyword>
<evidence type="ECO:0000313" key="17">
    <source>
        <dbReference type="EMBL" id="KAK2160854.1"/>
    </source>
</evidence>
<evidence type="ECO:0000256" key="1">
    <source>
        <dbReference type="ARBA" id="ARBA00001946"/>
    </source>
</evidence>
<protein>
    <recommendedName>
        <fullName evidence="4">non-specific serine/threonine protein kinase</fullName>
        <ecNumber evidence="4">2.7.11.1</ecNumber>
    </recommendedName>
</protein>
<dbReference type="AlphaFoldDB" id="A0AAD9NB90"/>
<dbReference type="InterPro" id="IPR058923">
    <property type="entry name" value="RCC1-like_dom"/>
</dbReference>
<keyword evidence="6" id="KW-0723">Serine/threonine-protein kinase</keyword>
<evidence type="ECO:0000256" key="7">
    <source>
        <dbReference type="ARBA" id="ARBA00022553"/>
    </source>
</evidence>
<dbReference type="GO" id="GO:0004674">
    <property type="term" value="F:protein serine/threonine kinase activity"/>
    <property type="evidence" value="ECO:0007669"/>
    <property type="project" value="UniProtKB-KW"/>
</dbReference>
<accession>A0AAD9NB90</accession>
<evidence type="ECO:0000256" key="14">
    <source>
        <dbReference type="ARBA" id="ARBA00022842"/>
    </source>
</evidence>
<feature type="repeat" description="RCC1" evidence="15">
    <location>
        <begin position="99"/>
        <end position="150"/>
    </location>
</feature>
<dbReference type="EMBL" id="JAODUP010000126">
    <property type="protein sequence ID" value="KAK2160854.1"/>
    <property type="molecule type" value="Genomic_DNA"/>
</dbReference>
<organism evidence="17 18">
    <name type="scientific">Paralvinella palmiformis</name>
    <dbReference type="NCBI Taxonomy" id="53620"/>
    <lineage>
        <taxon>Eukaryota</taxon>
        <taxon>Metazoa</taxon>
        <taxon>Spiralia</taxon>
        <taxon>Lophotrochozoa</taxon>
        <taxon>Annelida</taxon>
        <taxon>Polychaeta</taxon>
        <taxon>Sedentaria</taxon>
        <taxon>Canalipalpata</taxon>
        <taxon>Terebellida</taxon>
        <taxon>Terebelliformia</taxon>
        <taxon>Alvinellidae</taxon>
        <taxon>Paralvinella</taxon>
    </lineage>
</organism>
<dbReference type="InterPro" id="IPR051997">
    <property type="entry name" value="STK_NEK"/>
</dbReference>